<protein>
    <recommendedName>
        <fullName evidence="2">diguanylate cyclase</fullName>
        <ecNumber evidence="2">2.7.7.65</ecNumber>
    </recommendedName>
</protein>
<keyword evidence="4" id="KW-1133">Transmembrane helix</keyword>
<dbReference type="PANTHER" id="PTHR45138">
    <property type="entry name" value="REGULATORY COMPONENTS OF SENSORY TRANSDUCTION SYSTEM"/>
    <property type="match status" value="1"/>
</dbReference>
<comment type="cofactor">
    <cofactor evidence="1">
        <name>Mg(2+)</name>
        <dbReference type="ChEBI" id="CHEBI:18420"/>
    </cofactor>
</comment>
<dbReference type="NCBIfam" id="TIGR00254">
    <property type="entry name" value="GGDEF"/>
    <property type="match status" value="1"/>
</dbReference>
<organism evidence="6 7">
    <name type="scientific">Marinomonas mediterranea (strain ATCC 700492 / JCM 21426 / NBRC 103028 / MMB-1)</name>
    <dbReference type="NCBI Taxonomy" id="717774"/>
    <lineage>
        <taxon>Bacteria</taxon>
        <taxon>Pseudomonadati</taxon>
        <taxon>Pseudomonadota</taxon>
        <taxon>Gammaproteobacteria</taxon>
        <taxon>Oceanospirillales</taxon>
        <taxon>Oceanospirillaceae</taxon>
        <taxon>Marinomonas</taxon>
    </lineage>
</organism>
<dbReference type="PANTHER" id="PTHR45138:SF9">
    <property type="entry name" value="DIGUANYLATE CYCLASE DGCM-RELATED"/>
    <property type="match status" value="1"/>
</dbReference>
<proteinExistence type="predicted"/>
<evidence type="ECO:0000256" key="1">
    <source>
        <dbReference type="ARBA" id="ARBA00001946"/>
    </source>
</evidence>
<accession>F2JYA4</accession>
<dbReference type="eggNOG" id="COG2199">
    <property type="taxonomic scope" value="Bacteria"/>
</dbReference>
<evidence type="ECO:0000313" key="6">
    <source>
        <dbReference type="EMBL" id="ADZ91935.1"/>
    </source>
</evidence>
<dbReference type="HOGENOM" id="CLU_000445_11_1_6"/>
<dbReference type="InterPro" id="IPR029787">
    <property type="entry name" value="Nucleotide_cyclase"/>
</dbReference>
<dbReference type="SMART" id="SM00267">
    <property type="entry name" value="GGDEF"/>
    <property type="match status" value="1"/>
</dbReference>
<evidence type="ECO:0000256" key="4">
    <source>
        <dbReference type="SAM" id="Phobius"/>
    </source>
</evidence>
<sequence>MNNLQKEALITVSAIYRLLIASILSSVGYAVFFNIHRTEFIGDSIFPTINVVIGTALLIYFHGAPSKRISRVIHFYIIQFLLTFVPTSLIHTWAAWNDQLTLIERFPPITGIFIATLAIGLIMLPKHYKKYIVLVWAIVALPLISYLLMNPEELHTDRGHELLGILGPACILLYIMAPYQKNVKSHLDRVANDLKRSKQEADRDFLTDINNRRGLQNKLRELQPNDDICVFLIDVDHFKRVNDTFGHDIGDRVLIEIASRLRTVYPERHFLTRWGGEEFMITLINPKSDRIQTIAERFQTILSHSPYQHVGTVTVSLGVSSLSNHKDFETIVQQADNAMYEAKHNGRNQVALFSPKQSTES</sequence>
<evidence type="ECO:0000259" key="5">
    <source>
        <dbReference type="PROSITE" id="PS50887"/>
    </source>
</evidence>
<dbReference type="FunFam" id="3.30.70.270:FF:000001">
    <property type="entry name" value="Diguanylate cyclase domain protein"/>
    <property type="match status" value="1"/>
</dbReference>
<keyword evidence="4" id="KW-0472">Membrane</keyword>
<feature type="transmembrane region" description="Helical" evidence="4">
    <location>
        <begin position="44"/>
        <end position="61"/>
    </location>
</feature>
<dbReference type="InterPro" id="IPR043128">
    <property type="entry name" value="Rev_trsase/Diguanyl_cyclase"/>
</dbReference>
<feature type="transmembrane region" description="Helical" evidence="4">
    <location>
        <begin position="131"/>
        <end position="149"/>
    </location>
</feature>
<evidence type="ECO:0000313" key="7">
    <source>
        <dbReference type="Proteomes" id="UP000001062"/>
    </source>
</evidence>
<dbReference type="Pfam" id="PF00990">
    <property type="entry name" value="GGDEF"/>
    <property type="match status" value="1"/>
</dbReference>
<dbReference type="CDD" id="cd01949">
    <property type="entry name" value="GGDEF"/>
    <property type="match status" value="1"/>
</dbReference>
<keyword evidence="4" id="KW-0812">Transmembrane</keyword>
<dbReference type="SUPFAM" id="SSF55073">
    <property type="entry name" value="Nucleotide cyclase"/>
    <property type="match status" value="1"/>
</dbReference>
<comment type="catalytic activity">
    <reaction evidence="3">
        <text>2 GTP = 3',3'-c-di-GMP + 2 diphosphate</text>
        <dbReference type="Rhea" id="RHEA:24898"/>
        <dbReference type="ChEBI" id="CHEBI:33019"/>
        <dbReference type="ChEBI" id="CHEBI:37565"/>
        <dbReference type="ChEBI" id="CHEBI:58805"/>
        <dbReference type="EC" id="2.7.7.65"/>
    </reaction>
</comment>
<dbReference type="PROSITE" id="PS50887">
    <property type="entry name" value="GGDEF"/>
    <property type="match status" value="1"/>
</dbReference>
<dbReference type="PATRIC" id="fig|717774.3.peg.2791"/>
<evidence type="ECO:0000256" key="3">
    <source>
        <dbReference type="ARBA" id="ARBA00034247"/>
    </source>
</evidence>
<dbReference type="InterPro" id="IPR000160">
    <property type="entry name" value="GGDEF_dom"/>
</dbReference>
<dbReference type="Proteomes" id="UP000001062">
    <property type="component" value="Chromosome"/>
</dbReference>
<dbReference type="AlphaFoldDB" id="F2JYA4"/>
<feature type="transmembrane region" description="Helical" evidence="4">
    <location>
        <begin position="73"/>
        <end position="94"/>
    </location>
</feature>
<feature type="transmembrane region" description="Helical" evidence="4">
    <location>
        <begin position="106"/>
        <end position="124"/>
    </location>
</feature>
<feature type="transmembrane region" description="Helical" evidence="4">
    <location>
        <begin position="12"/>
        <end position="32"/>
    </location>
</feature>
<gene>
    <name evidence="6" type="ordered locus">Marme_2704</name>
</gene>
<feature type="domain" description="GGDEF" evidence="5">
    <location>
        <begin position="226"/>
        <end position="355"/>
    </location>
</feature>
<dbReference type="STRING" id="717774.Marme_2704"/>
<reference evidence="6 7" key="1">
    <citation type="journal article" date="2012" name="Stand. Genomic Sci.">
        <title>Complete genome sequence of the melanogenic marine bacterium Marinomonas mediterranea type strain (MMB-1(T)).</title>
        <authorList>
            <person name="Lucas-Elio P."/>
            <person name="Goodwin L."/>
            <person name="Woyke T."/>
            <person name="Pitluck S."/>
            <person name="Nolan M."/>
            <person name="Kyrpides N.C."/>
            <person name="Detter J.C."/>
            <person name="Copeland A."/>
            <person name="Teshima H."/>
            <person name="Bruce D."/>
            <person name="Detter C."/>
            <person name="Tapia R."/>
            <person name="Han S."/>
            <person name="Land M.L."/>
            <person name="Ivanova N."/>
            <person name="Mikhailova N."/>
            <person name="Johnston A.W."/>
            <person name="Sanchez-Amat A."/>
        </authorList>
    </citation>
    <scope>NUCLEOTIDE SEQUENCE [LARGE SCALE GENOMIC DNA]</scope>
    <source>
        <strain evidence="7">ATCC 700492 / JCM 21426 / NBRC 103028 / MMB-1</strain>
    </source>
</reference>
<keyword evidence="7" id="KW-1185">Reference proteome</keyword>
<dbReference type="OrthoDB" id="9803824at2"/>
<name>F2JYA4_MARM1</name>
<dbReference type="RefSeq" id="WP_013661838.1">
    <property type="nucleotide sequence ID" value="NC_015276.1"/>
</dbReference>
<feature type="transmembrane region" description="Helical" evidence="4">
    <location>
        <begin position="161"/>
        <end position="179"/>
    </location>
</feature>
<dbReference type="Gene3D" id="3.30.70.270">
    <property type="match status" value="1"/>
</dbReference>
<dbReference type="GO" id="GO:0052621">
    <property type="term" value="F:diguanylate cyclase activity"/>
    <property type="evidence" value="ECO:0007669"/>
    <property type="project" value="UniProtKB-EC"/>
</dbReference>
<evidence type="ECO:0000256" key="2">
    <source>
        <dbReference type="ARBA" id="ARBA00012528"/>
    </source>
</evidence>
<dbReference type="InterPro" id="IPR050469">
    <property type="entry name" value="Diguanylate_Cyclase"/>
</dbReference>
<dbReference type="EC" id="2.7.7.65" evidence="2"/>
<dbReference type="KEGG" id="mme:Marme_2704"/>
<dbReference type="EMBL" id="CP002583">
    <property type="protein sequence ID" value="ADZ91935.1"/>
    <property type="molecule type" value="Genomic_DNA"/>
</dbReference>